<name>A0A238J9I9_9RHOB</name>
<evidence type="ECO:0000256" key="1">
    <source>
        <dbReference type="ARBA" id="ARBA00023015"/>
    </source>
</evidence>
<dbReference type="AlphaFoldDB" id="A0A238J9I9"/>
<dbReference type="GO" id="GO:0003700">
    <property type="term" value="F:DNA-binding transcription factor activity"/>
    <property type="evidence" value="ECO:0007669"/>
    <property type="project" value="TreeGrafter"/>
</dbReference>
<dbReference type="InterPro" id="IPR009057">
    <property type="entry name" value="Homeodomain-like_sf"/>
</dbReference>
<reference evidence="7" key="1">
    <citation type="submission" date="2017-05" db="EMBL/GenBank/DDBJ databases">
        <authorList>
            <person name="Rodrigo-Torres L."/>
            <person name="Arahal R. D."/>
            <person name="Lucena T."/>
        </authorList>
    </citation>
    <scope>NUCLEOTIDE SEQUENCE [LARGE SCALE GENOMIC DNA]</scope>
    <source>
        <strain evidence="7">CECT 8649</strain>
    </source>
</reference>
<dbReference type="Gene3D" id="1.10.357.10">
    <property type="entry name" value="Tetracycline Repressor, domain 2"/>
    <property type="match status" value="1"/>
</dbReference>
<keyword evidence="2 4" id="KW-0238">DNA-binding</keyword>
<dbReference type="PANTHER" id="PTHR30055">
    <property type="entry name" value="HTH-TYPE TRANSCRIPTIONAL REGULATOR RUTR"/>
    <property type="match status" value="1"/>
</dbReference>
<dbReference type="PANTHER" id="PTHR30055:SF234">
    <property type="entry name" value="HTH-TYPE TRANSCRIPTIONAL REGULATOR BETI"/>
    <property type="match status" value="1"/>
</dbReference>
<dbReference type="RefSeq" id="WP_235871858.1">
    <property type="nucleotide sequence ID" value="NZ_FXXP01000001.1"/>
</dbReference>
<evidence type="ECO:0000313" key="7">
    <source>
        <dbReference type="Proteomes" id="UP000225972"/>
    </source>
</evidence>
<dbReference type="GO" id="GO:0000976">
    <property type="term" value="F:transcription cis-regulatory region binding"/>
    <property type="evidence" value="ECO:0007669"/>
    <property type="project" value="TreeGrafter"/>
</dbReference>
<evidence type="ECO:0000256" key="3">
    <source>
        <dbReference type="ARBA" id="ARBA00023163"/>
    </source>
</evidence>
<accession>A0A238J9I9</accession>
<evidence type="ECO:0000256" key="2">
    <source>
        <dbReference type="ARBA" id="ARBA00023125"/>
    </source>
</evidence>
<dbReference type="Pfam" id="PF00440">
    <property type="entry name" value="TetR_N"/>
    <property type="match status" value="1"/>
</dbReference>
<sequence>MQTEAMTKATQARTLKTRARLLEAARQAVEEQGYPGLRTEEVVKRAGTAKGTFFAHFPDKEALLDHLIGEDIDGILEEMEALPAPKTVPDLIESLMPLVTYMAQDRDIFDVIIRRSGAAAIEEIGPIAVTFERQFGIFIHWLSNPAFRQDVSPDLLAEGVQAFLVQAVALNFCALHNTIALPDRLLPYLEAWLIPGPQSS</sequence>
<dbReference type="EMBL" id="FXXP01000001">
    <property type="protein sequence ID" value="SMX26622.1"/>
    <property type="molecule type" value="Genomic_DNA"/>
</dbReference>
<dbReference type="InterPro" id="IPR050109">
    <property type="entry name" value="HTH-type_TetR-like_transc_reg"/>
</dbReference>
<dbReference type="SUPFAM" id="SSF46689">
    <property type="entry name" value="Homeodomain-like"/>
    <property type="match status" value="1"/>
</dbReference>
<feature type="domain" description="HTH tetR-type" evidence="5">
    <location>
        <begin position="15"/>
        <end position="75"/>
    </location>
</feature>
<evidence type="ECO:0000256" key="4">
    <source>
        <dbReference type="PROSITE-ProRule" id="PRU00335"/>
    </source>
</evidence>
<dbReference type="Proteomes" id="UP000225972">
    <property type="component" value="Unassembled WGS sequence"/>
</dbReference>
<dbReference type="PRINTS" id="PR00455">
    <property type="entry name" value="HTHTETR"/>
</dbReference>
<protein>
    <submittedName>
        <fullName evidence="6">Bacterial regulatory proteins, tetR family</fullName>
    </submittedName>
</protein>
<keyword evidence="3" id="KW-0804">Transcription</keyword>
<evidence type="ECO:0000259" key="5">
    <source>
        <dbReference type="PROSITE" id="PS50977"/>
    </source>
</evidence>
<proteinExistence type="predicted"/>
<gene>
    <name evidence="6" type="ORF">TRP8649_00706</name>
</gene>
<keyword evidence="1" id="KW-0805">Transcription regulation</keyword>
<dbReference type="InterPro" id="IPR001647">
    <property type="entry name" value="HTH_TetR"/>
</dbReference>
<dbReference type="PROSITE" id="PS50977">
    <property type="entry name" value="HTH_TETR_2"/>
    <property type="match status" value="1"/>
</dbReference>
<keyword evidence="7" id="KW-1185">Reference proteome</keyword>
<organism evidence="6 7">
    <name type="scientific">Pelagimonas phthalicica</name>
    <dbReference type="NCBI Taxonomy" id="1037362"/>
    <lineage>
        <taxon>Bacteria</taxon>
        <taxon>Pseudomonadati</taxon>
        <taxon>Pseudomonadota</taxon>
        <taxon>Alphaproteobacteria</taxon>
        <taxon>Rhodobacterales</taxon>
        <taxon>Roseobacteraceae</taxon>
        <taxon>Pelagimonas</taxon>
    </lineage>
</organism>
<feature type="DNA-binding region" description="H-T-H motif" evidence="4">
    <location>
        <begin position="38"/>
        <end position="57"/>
    </location>
</feature>
<evidence type="ECO:0000313" key="6">
    <source>
        <dbReference type="EMBL" id="SMX26622.1"/>
    </source>
</evidence>